<dbReference type="GO" id="GO:0015078">
    <property type="term" value="F:proton transmembrane transporter activity"/>
    <property type="evidence" value="ECO:0007669"/>
    <property type="project" value="InterPro"/>
</dbReference>
<keyword evidence="5 10" id="KW-0375">Hydrogen ion transport</keyword>
<name>A0A914AJR7_PATMI</name>
<dbReference type="SUPFAM" id="SSF161065">
    <property type="entry name" value="ATP synthase D chain-like"/>
    <property type="match status" value="1"/>
</dbReference>
<dbReference type="EnsemblMetazoa" id="XM_038207940.1">
    <property type="protein sequence ID" value="XP_038063868.1"/>
    <property type="gene ID" value="LOC119734437"/>
</dbReference>
<keyword evidence="4" id="KW-0138">CF(0)</keyword>
<evidence type="ECO:0000256" key="2">
    <source>
        <dbReference type="ARBA" id="ARBA00006842"/>
    </source>
</evidence>
<comment type="function">
    <text evidence="10">Mitochondrial membrane ATP synthase (F(1)F(0) ATP synthase or Complex V) produces ATP from ADP in the presence of a proton gradient across the membrane which is generated by electron transport complexes of the respiratory chain. F-type ATPases consist of two structural domains, F(1) - containing the extramembraneous catalytic core, and F(0) - containing the membrane proton channel, linked together by a central stalk and a peripheral stalk. During catalysis, ATP synthesis in the catalytic domain of F(1) is coupled via a rotary mechanism of the central stalk subunits to proton translocation.</text>
</comment>
<dbReference type="GO" id="GO:0015986">
    <property type="term" value="P:proton motive force-driven ATP synthesis"/>
    <property type="evidence" value="ECO:0007669"/>
    <property type="project" value="UniProtKB-UniRule"/>
</dbReference>
<dbReference type="PANTHER" id="PTHR12700">
    <property type="entry name" value="ATP SYNTHASE SUBUNIT D, MITOCHONDRIAL"/>
    <property type="match status" value="1"/>
</dbReference>
<dbReference type="GO" id="GO:0045259">
    <property type="term" value="C:proton-transporting ATP synthase complex"/>
    <property type="evidence" value="ECO:0007669"/>
    <property type="project" value="UniProtKB-KW"/>
</dbReference>
<evidence type="ECO:0000256" key="5">
    <source>
        <dbReference type="ARBA" id="ARBA00022781"/>
    </source>
</evidence>
<dbReference type="InterPro" id="IPR008689">
    <property type="entry name" value="ATP_synth_F0_dsu_mt"/>
</dbReference>
<dbReference type="OrthoDB" id="35799at2759"/>
<dbReference type="GO" id="GO:0005743">
    <property type="term" value="C:mitochondrial inner membrane"/>
    <property type="evidence" value="ECO:0007669"/>
    <property type="project" value="UniProtKB-SubCell"/>
</dbReference>
<dbReference type="OMA" id="VSKGRWA"/>
<sequence length="160" mass="18795">MAARRVGQKAIDWAAFAERVPPNQKSQFNALKSKADALTSRLMSMPEQPKAIDWAHYKKAVPVAGLVDKFQKQFDEVKVPYPLDTASAKIEQQSKEMDTMSADFKKGSEQRIGQYEKEILKFKTMIPFEEMTVEEQEEYFPQMEERKKKYPWWPHYPVWE</sequence>
<keyword evidence="7 10" id="KW-0406">Ion transport</keyword>
<dbReference type="RefSeq" id="XP_038063868.1">
    <property type="nucleotide sequence ID" value="XM_038207940.1"/>
</dbReference>
<keyword evidence="9 10" id="KW-0472">Membrane</keyword>
<evidence type="ECO:0000256" key="6">
    <source>
        <dbReference type="ARBA" id="ARBA00022792"/>
    </source>
</evidence>
<organism evidence="11 12">
    <name type="scientific">Patiria miniata</name>
    <name type="common">Bat star</name>
    <name type="synonym">Asterina miniata</name>
    <dbReference type="NCBI Taxonomy" id="46514"/>
    <lineage>
        <taxon>Eukaryota</taxon>
        <taxon>Metazoa</taxon>
        <taxon>Echinodermata</taxon>
        <taxon>Eleutherozoa</taxon>
        <taxon>Asterozoa</taxon>
        <taxon>Asteroidea</taxon>
        <taxon>Valvatacea</taxon>
        <taxon>Valvatida</taxon>
        <taxon>Asterinidae</taxon>
        <taxon>Patiria</taxon>
    </lineage>
</organism>
<evidence type="ECO:0000256" key="4">
    <source>
        <dbReference type="ARBA" id="ARBA00022547"/>
    </source>
</evidence>
<evidence type="ECO:0000256" key="3">
    <source>
        <dbReference type="ARBA" id="ARBA00022448"/>
    </source>
</evidence>
<evidence type="ECO:0000256" key="9">
    <source>
        <dbReference type="ARBA" id="ARBA00023136"/>
    </source>
</evidence>
<evidence type="ECO:0000313" key="11">
    <source>
        <dbReference type="EnsemblMetazoa" id="XP_038063868.1"/>
    </source>
</evidence>
<keyword evidence="3 10" id="KW-0813">Transport</keyword>
<evidence type="ECO:0000256" key="10">
    <source>
        <dbReference type="PIRNR" id="PIRNR005514"/>
    </source>
</evidence>
<reference evidence="11" key="1">
    <citation type="submission" date="2022-11" db="UniProtKB">
        <authorList>
            <consortium name="EnsemblMetazoa"/>
        </authorList>
    </citation>
    <scope>IDENTIFICATION</scope>
</reference>
<evidence type="ECO:0000256" key="7">
    <source>
        <dbReference type="ARBA" id="ARBA00023065"/>
    </source>
</evidence>
<dbReference type="GeneID" id="119734437"/>
<dbReference type="InterPro" id="IPR036228">
    <property type="entry name" value="ATP_synth_F0_dsu_sf_mt"/>
</dbReference>
<comment type="subcellular location">
    <subcellularLocation>
        <location evidence="1 10">Mitochondrion inner membrane</location>
    </subcellularLocation>
</comment>
<evidence type="ECO:0000256" key="8">
    <source>
        <dbReference type="ARBA" id="ARBA00023128"/>
    </source>
</evidence>
<protein>
    <recommendedName>
        <fullName evidence="10">ATP synthase subunit d, mitochondrial</fullName>
    </recommendedName>
</protein>
<dbReference type="AlphaFoldDB" id="A0A914AJR7"/>
<keyword evidence="8 10" id="KW-0496">Mitochondrion</keyword>
<dbReference type="Pfam" id="PF05873">
    <property type="entry name" value="Mt_ATP-synt_D"/>
    <property type="match status" value="1"/>
</dbReference>
<keyword evidence="6 10" id="KW-0999">Mitochondrion inner membrane</keyword>
<keyword evidence="12" id="KW-1185">Reference proteome</keyword>
<dbReference type="Gene3D" id="6.10.280.70">
    <property type="match status" value="1"/>
</dbReference>
<proteinExistence type="inferred from homology"/>
<evidence type="ECO:0000256" key="1">
    <source>
        <dbReference type="ARBA" id="ARBA00004273"/>
    </source>
</evidence>
<dbReference type="Proteomes" id="UP000887568">
    <property type="component" value="Unplaced"/>
</dbReference>
<evidence type="ECO:0000313" key="12">
    <source>
        <dbReference type="Proteomes" id="UP000887568"/>
    </source>
</evidence>
<accession>A0A914AJR7</accession>
<dbReference type="PIRSF" id="PIRSF005514">
    <property type="entry name" value="ATPase_F0_D_mt"/>
    <property type="match status" value="1"/>
</dbReference>
<comment type="similarity">
    <text evidence="2 10">Belongs to the ATPase d subunit family.</text>
</comment>
<dbReference type="CTD" id="10476"/>